<organism evidence="1 2">
    <name type="scientific">Batillaria attramentaria</name>
    <dbReference type="NCBI Taxonomy" id="370345"/>
    <lineage>
        <taxon>Eukaryota</taxon>
        <taxon>Metazoa</taxon>
        <taxon>Spiralia</taxon>
        <taxon>Lophotrochozoa</taxon>
        <taxon>Mollusca</taxon>
        <taxon>Gastropoda</taxon>
        <taxon>Caenogastropoda</taxon>
        <taxon>Sorbeoconcha</taxon>
        <taxon>Cerithioidea</taxon>
        <taxon>Batillariidae</taxon>
        <taxon>Batillaria</taxon>
    </lineage>
</organism>
<evidence type="ECO:0000313" key="1">
    <source>
        <dbReference type="EMBL" id="KAK7484697.1"/>
    </source>
</evidence>
<protein>
    <submittedName>
        <fullName evidence="1">Uncharacterized protein</fullName>
    </submittedName>
</protein>
<dbReference type="Proteomes" id="UP001519460">
    <property type="component" value="Unassembled WGS sequence"/>
</dbReference>
<name>A0ABD0KCC5_9CAEN</name>
<sequence length="102" mass="11232">MSSVRATLINKTSVFSVFKSLHGISTQDDATLCGLPGPTLSNRLPPHNNIHRYTCLLRVAVSPDHARSMSRLTLAQTSGVIYSHTRSGLSRRRNRVLLYKAG</sequence>
<dbReference type="EMBL" id="JACVVK020000206">
    <property type="protein sequence ID" value="KAK7484697.1"/>
    <property type="molecule type" value="Genomic_DNA"/>
</dbReference>
<dbReference type="AlphaFoldDB" id="A0ABD0KCC5"/>
<evidence type="ECO:0000313" key="2">
    <source>
        <dbReference type="Proteomes" id="UP001519460"/>
    </source>
</evidence>
<gene>
    <name evidence="1" type="ORF">BaRGS_00024105</name>
</gene>
<keyword evidence="2" id="KW-1185">Reference proteome</keyword>
<accession>A0ABD0KCC5</accession>
<proteinExistence type="predicted"/>
<reference evidence="1 2" key="1">
    <citation type="journal article" date="2023" name="Sci. Data">
        <title>Genome assembly of the Korean intertidal mud-creeper Batillaria attramentaria.</title>
        <authorList>
            <person name="Patra A.K."/>
            <person name="Ho P.T."/>
            <person name="Jun S."/>
            <person name="Lee S.J."/>
            <person name="Kim Y."/>
            <person name="Won Y.J."/>
        </authorList>
    </citation>
    <scope>NUCLEOTIDE SEQUENCE [LARGE SCALE GENOMIC DNA]</scope>
    <source>
        <strain evidence="1">Wonlab-2016</strain>
    </source>
</reference>
<comment type="caution">
    <text evidence="1">The sequence shown here is derived from an EMBL/GenBank/DDBJ whole genome shotgun (WGS) entry which is preliminary data.</text>
</comment>